<keyword evidence="10" id="KW-1185">Reference proteome</keyword>
<accession>A0A4R0MK45</accession>
<dbReference type="SUPFAM" id="SSF88659">
    <property type="entry name" value="Sigma3 and sigma4 domains of RNA polymerase sigma factors"/>
    <property type="match status" value="1"/>
</dbReference>
<keyword evidence="2" id="KW-0805">Transcription regulation</keyword>
<evidence type="ECO:0000313" key="11">
    <source>
        <dbReference type="Proteomes" id="UP000309594"/>
    </source>
</evidence>
<reference evidence="9 11" key="2">
    <citation type="submission" date="2019-04" db="EMBL/GenBank/DDBJ databases">
        <title>Pedobacter sp. RP-1-16 sp. nov., isolated from Arctic soil.</title>
        <authorList>
            <person name="Dahal R.H."/>
            <person name="Kim D.-U."/>
        </authorList>
    </citation>
    <scope>NUCLEOTIDE SEQUENCE [LARGE SCALE GENOMIC DNA]</scope>
    <source>
        <strain evidence="9 11">RP-1-16</strain>
    </source>
</reference>
<keyword evidence="4" id="KW-0804">Transcription</keyword>
<dbReference type="GO" id="GO:0003677">
    <property type="term" value="F:DNA binding"/>
    <property type="evidence" value="ECO:0007669"/>
    <property type="project" value="InterPro"/>
</dbReference>
<dbReference type="PANTHER" id="PTHR43133">
    <property type="entry name" value="RNA POLYMERASE ECF-TYPE SIGMA FACTO"/>
    <property type="match status" value="1"/>
</dbReference>
<sequence>MERHQKKVEELNFETLEVLFRKNHKFLCMIAVNHVKDPFIAEDIVQEFFINFWERQDKIKLHTSFEAYACRSIKYKSISWLRSQETVIKRISEYDYPSYEDPMEAAFKAADEEGLELKILKLIDELPTERKRILLLSTTGNYTYAQIAEMLGISINTVKSQMVKAYASLRLKAGPILFSMILNYLLLGV</sequence>
<dbReference type="Proteomes" id="UP000309594">
    <property type="component" value="Unassembled WGS sequence"/>
</dbReference>
<dbReference type="Gene3D" id="1.10.10.10">
    <property type="entry name" value="Winged helix-like DNA-binding domain superfamily/Winged helix DNA-binding domain"/>
    <property type="match status" value="1"/>
</dbReference>
<evidence type="ECO:0000256" key="5">
    <source>
        <dbReference type="SAM" id="Phobius"/>
    </source>
</evidence>
<reference evidence="8 10" key="1">
    <citation type="submission" date="2019-02" db="EMBL/GenBank/DDBJ databases">
        <title>Pedobacter sp. RP-3-8 sp. nov., isolated from Arctic soil.</title>
        <authorList>
            <person name="Dahal R.H."/>
        </authorList>
    </citation>
    <scope>NUCLEOTIDE SEQUENCE [LARGE SCALE GENOMIC DNA]</scope>
    <source>
        <strain evidence="8 10">RP-3-8</strain>
    </source>
</reference>
<keyword evidence="5" id="KW-0812">Transmembrane</keyword>
<proteinExistence type="inferred from homology"/>
<gene>
    <name evidence="8" type="ORF">EZ444_23245</name>
    <name evidence="9" type="ORF">FBD94_08425</name>
</gene>
<feature type="domain" description="RNA polymerase sigma-70 region 2" evidence="6">
    <location>
        <begin position="19"/>
        <end position="85"/>
    </location>
</feature>
<dbReference type="Gene3D" id="1.10.1740.10">
    <property type="match status" value="1"/>
</dbReference>
<dbReference type="InterPro" id="IPR013325">
    <property type="entry name" value="RNA_pol_sigma_r2"/>
</dbReference>
<dbReference type="Pfam" id="PF08281">
    <property type="entry name" value="Sigma70_r4_2"/>
    <property type="match status" value="1"/>
</dbReference>
<dbReference type="Pfam" id="PF04542">
    <property type="entry name" value="Sigma70_r2"/>
    <property type="match status" value="1"/>
</dbReference>
<dbReference type="GO" id="GO:0006352">
    <property type="term" value="P:DNA-templated transcription initiation"/>
    <property type="evidence" value="ECO:0007669"/>
    <property type="project" value="InterPro"/>
</dbReference>
<dbReference type="EMBL" id="SJSM01000025">
    <property type="protein sequence ID" value="TCC86707.1"/>
    <property type="molecule type" value="Genomic_DNA"/>
</dbReference>
<evidence type="ECO:0000313" key="8">
    <source>
        <dbReference type="EMBL" id="TCC86707.1"/>
    </source>
</evidence>
<dbReference type="InterPro" id="IPR036388">
    <property type="entry name" value="WH-like_DNA-bd_sf"/>
</dbReference>
<evidence type="ECO:0000313" key="10">
    <source>
        <dbReference type="Proteomes" id="UP000291117"/>
    </source>
</evidence>
<name>A0A4U1GE89_9SPHI</name>
<dbReference type="RefSeq" id="WP_090780486.1">
    <property type="nucleotide sequence ID" value="NZ_SJSM01000025.1"/>
</dbReference>
<dbReference type="EMBL" id="SWDX01000003">
    <property type="protein sequence ID" value="TKC62238.1"/>
    <property type="molecule type" value="Genomic_DNA"/>
</dbReference>
<feature type="domain" description="RNA polymerase sigma factor 70 region 4 type 2" evidence="7">
    <location>
        <begin position="118"/>
        <end position="168"/>
    </location>
</feature>
<feature type="transmembrane region" description="Helical" evidence="5">
    <location>
        <begin position="169"/>
        <end position="187"/>
    </location>
</feature>
<dbReference type="InterPro" id="IPR014284">
    <property type="entry name" value="RNA_pol_sigma-70_dom"/>
</dbReference>
<organism evidence="9 11">
    <name type="scientific">Pedobacter hiemivivus</name>
    <dbReference type="NCBI Taxonomy" id="2530454"/>
    <lineage>
        <taxon>Bacteria</taxon>
        <taxon>Pseudomonadati</taxon>
        <taxon>Bacteroidota</taxon>
        <taxon>Sphingobacteriia</taxon>
        <taxon>Sphingobacteriales</taxon>
        <taxon>Sphingobacteriaceae</taxon>
        <taxon>Pedobacter</taxon>
    </lineage>
</organism>
<dbReference type="InterPro" id="IPR013324">
    <property type="entry name" value="RNA_pol_sigma_r3/r4-like"/>
</dbReference>
<dbReference type="PANTHER" id="PTHR43133:SF46">
    <property type="entry name" value="RNA POLYMERASE SIGMA-70 FACTOR ECF SUBFAMILY"/>
    <property type="match status" value="1"/>
</dbReference>
<dbReference type="GO" id="GO:0016987">
    <property type="term" value="F:sigma factor activity"/>
    <property type="evidence" value="ECO:0007669"/>
    <property type="project" value="UniProtKB-KW"/>
</dbReference>
<evidence type="ECO:0000256" key="1">
    <source>
        <dbReference type="ARBA" id="ARBA00010641"/>
    </source>
</evidence>
<evidence type="ECO:0000313" key="9">
    <source>
        <dbReference type="EMBL" id="TKC62238.1"/>
    </source>
</evidence>
<evidence type="ECO:0000256" key="3">
    <source>
        <dbReference type="ARBA" id="ARBA00023082"/>
    </source>
</evidence>
<keyword evidence="5" id="KW-0472">Membrane</keyword>
<evidence type="ECO:0000256" key="2">
    <source>
        <dbReference type="ARBA" id="ARBA00023015"/>
    </source>
</evidence>
<comment type="caution">
    <text evidence="9">The sequence shown here is derived from an EMBL/GenBank/DDBJ whole genome shotgun (WGS) entry which is preliminary data.</text>
</comment>
<keyword evidence="5" id="KW-1133">Transmembrane helix</keyword>
<dbReference type="Proteomes" id="UP000291117">
    <property type="component" value="Unassembled WGS sequence"/>
</dbReference>
<dbReference type="InterPro" id="IPR039425">
    <property type="entry name" value="RNA_pol_sigma-70-like"/>
</dbReference>
<evidence type="ECO:0000256" key="4">
    <source>
        <dbReference type="ARBA" id="ARBA00023163"/>
    </source>
</evidence>
<accession>A0A4U1GE89</accession>
<protein>
    <submittedName>
        <fullName evidence="9">Sigma-70 family RNA polymerase sigma factor</fullName>
    </submittedName>
</protein>
<dbReference type="CDD" id="cd06171">
    <property type="entry name" value="Sigma70_r4"/>
    <property type="match status" value="1"/>
</dbReference>
<dbReference type="OrthoDB" id="9772248at2"/>
<evidence type="ECO:0000259" key="7">
    <source>
        <dbReference type="Pfam" id="PF08281"/>
    </source>
</evidence>
<dbReference type="InterPro" id="IPR013249">
    <property type="entry name" value="RNA_pol_sigma70_r4_t2"/>
</dbReference>
<dbReference type="NCBIfam" id="TIGR02937">
    <property type="entry name" value="sigma70-ECF"/>
    <property type="match status" value="1"/>
</dbReference>
<dbReference type="AlphaFoldDB" id="A0A4U1GE89"/>
<dbReference type="SUPFAM" id="SSF88946">
    <property type="entry name" value="Sigma2 domain of RNA polymerase sigma factors"/>
    <property type="match status" value="1"/>
</dbReference>
<dbReference type="InterPro" id="IPR007627">
    <property type="entry name" value="RNA_pol_sigma70_r2"/>
</dbReference>
<evidence type="ECO:0000259" key="6">
    <source>
        <dbReference type="Pfam" id="PF04542"/>
    </source>
</evidence>
<comment type="similarity">
    <text evidence="1">Belongs to the sigma-70 factor family. ECF subfamily.</text>
</comment>
<keyword evidence="3" id="KW-0731">Sigma factor</keyword>